<evidence type="ECO:0000313" key="2">
    <source>
        <dbReference type="Proteomes" id="UP000193978"/>
    </source>
</evidence>
<dbReference type="AlphaFoldDB" id="A0A1W6MS49"/>
<keyword evidence="2" id="KW-1185">Reference proteome</keyword>
<dbReference type="STRING" id="655015.B1812_03915"/>
<reference evidence="1 2" key="1">
    <citation type="submission" date="2017-02" db="EMBL/GenBank/DDBJ databases">
        <authorList>
            <person name="Peterson S.W."/>
        </authorList>
    </citation>
    <scope>NUCLEOTIDE SEQUENCE [LARGE SCALE GENOMIC DNA]</scope>
    <source>
        <strain evidence="1 2">S285</strain>
    </source>
</reference>
<dbReference type="InterPro" id="IPR035948">
    <property type="entry name" value="YwqG-like_sf"/>
</dbReference>
<dbReference type="SUPFAM" id="SSF103032">
    <property type="entry name" value="Hypothetical protein YwqG"/>
    <property type="match status" value="2"/>
</dbReference>
<accession>A0A1W6MS49</accession>
<sequence>MYLDTPENRELDAFLASLRAPAILLHRPYPPVGLPKVRSRLGGLPCLPDGVDWPIGEGYEGATPLHFLAQIDCSELPPIDARLPKSGMLFFFARDDEEQIWGQTDDPAADGRVIFAPDAELCNSERPAPIDLPPIRDACGGGYDRPWLLPGEIGTAIHWAWPLVALPLDTWPDSSALDHRFGATFQRRVNILRTAALLMATETPTCSKDSPDWEAKSLPYRPQVHPIHGSQFPPVGIFIERTARLIYGYLIERTKGETSSVAGVIHEAQRWMAFGKDTFSSIVPPQRVENFADWIASLSIARPDDPHRSTSPSASYNAWFNSPLASLRREMGRLLSFARPVGLHSSTTHSAAYSAWFDSPLVSLRREMGRLLTIAAEETIRAAATRPSIAEALTSRFFDCMETEFLEVYQGKSLDNAAKCSHWHFEPRFHQMLGHAPSSQRAMRTDAKTVCLLQLATDCGAGMSFGDMGEATFWIKEEDLIERRFDRAWVALEGH</sequence>
<dbReference type="PANTHER" id="PTHR36436">
    <property type="entry name" value="SLL5081 PROTEIN"/>
    <property type="match status" value="1"/>
</dbReference>
<dbReference type="KEGG" id="mbry:B1812_03915"/>
<dbReference type="Pfam" id="PF09234">
    <property type="entry name" value="DUF1963"/>
    <property type="match status" value="2"/>
</dbReference>
<proteinExistence type="predicted"/>
<evidence type="ECO:0000313" key="1">
    <source>
        <dbReference type="EMBL" id="ARN80366.1"/>
    </source>
</evidence>
<dbReference type="RefSeq" id="WP_085770431.1">
    <property type="nucleotide sequence ID" value="NZ_AP027149.1"/>
</dbReference>
<protein>
    <recommendedName>
        <fullName evidence="3">DUF1963 domain-containing protein</fullName>
    </recommendedName>
</protein>
<name>A0A1W6MS49_9HYPH</name>
<dbReference type="InterPro" id="IPR015315">
    <property type="entry name" value="DUF1963"/>
</dbReference>
<dbReference type="Proteomes" id="UP000193978">
    <property type="component" value="Chromosome"/>
</dbReference>
<evidence type="ECO:0008006" key="3">
    <source>
        <dbReference type="Google" id="ProtNLM"/>
    </source>
</evidence>
<organism evidence="1 2">
    <name type="scientific">Methylocystis bryophila</name>
    <dbReference type="NCBI Taxonomy" id="655015"/>
    <lineage>
        <taxon>Bacteria</taxon>
        <taxon>Pseudomonadati</taxon>
        <taxon>Pseudomonadota</taxon>
        <taxon>Alphaproteobacteria</taxon>
        <taxon>Hyphomicrobiales</taxon>
        <taxon>Methylocystaceae</taxon>
        <taxon>Methylocystis</taxon>
    </lineage>
</organism>
<dbReference type="EMBL" id="CP019948">
    <property type="protein sequence ID" value="ARN80366.1"/>
    <property type="molecule type" value="Genomic_DNA"/>
</dbReference>
<gene>
    <name evidence="1" type="ORF">B1812_03915</name>
</gene>
<dbReference type="PANTHER" id="PTHR36436:SF6">
    <property type="entry name" value="SLL5081 PROTEIN"/>
    <property type="match status" value="1"/>
</dbReference>
<dbReference type="Gene3D" id="2.30.320.10">
    <property type="entry name" value="YwqG-like"/>
    <property type="match status" value="2"/>
</dbReference>